<dbReference type="AlphaFoldDB" id="X1JC85"/>
<evidence type="ECO:0008006" key="2">
    <source>
        <dbReference type="Google" id="ProtNLM"/>
    </source>
</evidence>
<dbReference type="CDD" id="cd14726">
    <property type="entry name" value="TraB_PrgY-like"/>
    <property type="match status" value="1"/>
</dbReference>
<gene>
    <name evidence="1" type="ORF">S06H3_03325</name>
</gene>
<dbReference type="PANTHER" id="PTHR21530">
    <property type="entry name" value="PHEROMONE SHUTDOWN PROTEIN"/>
    <property type="match status" value="1"/>
</dbReference>
<dbReference type="Pfam" id="PF01963">
    <property type="entry name" value="TraB_PrgY_gumN"/>
    <property type="match status" value="1"/>
</dbReference>
<evidence type="ECO:0000313" key="1">
    <source>
        <dbReference type="EMBL" id="GAH91582.1"/>
    </source>
</evidence>
<dbReference type="EMBL" id="BARV01001070">
    <property type="protein sequence ID" value="GAH91582.1"/>
    <property type="molecule type" value="Genomic_DNA"/>
</dbReference>
<dbReference type="InterPro" id="IPR002816">
    <property type="entry name" value="TraB/PrgY/GumN_fam"/>
</dbReference>
<dbReference type="InterPro" id="IPR046345">
    <property type="entry name" value="TraB_PrgY-like"/>
</dbReference>
<sequence length="179" mass="20013">MLEAVRAGGARLFLLNGLLYLLQKKFSHQTGMPAGEEMLVAIRHAQEVGARVELIDRDISITLQRLINRMSWRERVGLFAELLLGLLPFGKRVELERLTSDQIVTYLLQELKRTSPTAYQVLIRERDAYMASRIATLLSTSTGKVACVVGAGHVPGIYERLSKGPSGSWRISVEYKVSD</sequence>
<accession>X1JC85</accession>
<comment type="caution">
    <text evidence="1">The sequence shown here is derived from an EMBL/GenBank/DDBJ whole genome shotgun (WGS) entry which is preliminary data.</text>
</comment>
<organism evidence="1">
    <name type="scientific">marine sediment metagenome</name>
    <dbReference type="NCBI Taxonomy" id="412755"/>
    <lineage>
        <taxon>unclassified sequences</taxon>
        <taxon>metagenomes</taxon>
        <taxon>ecological metagenomes</taxon>
    </lineage>
</organism>
<name>X1JC85_9ZZZZ</name>
<reference evidence="1" key="1">
    <citation type="journal article" date="2014" name="Front. Microbiol.">
        <title>High frequency of phylogenetically diverse reductive dehalogenase-homologous genes in deep subseafloor sedimentary metagenomes.</title>
        <authorList>
            <person name="Kawai M."/>
            <person name="Futagami T."/>
            <person name="Toyoda A."/>
            <person name="Takaki Y."/>
            <person name="Nishi S."/>
            <person name="Hori S."/>
            <person name="Arai W."/>
            <person name="Tsubouchi T."/>
            <person name="Morono Y."/>
            <person name="Uchiyama I."/>
            <person name="Ito T."/>
            <person name="Fujiyama A."/>
            <person name="Inagaki F."/>
            <person name="Takami H."/>
        </authorList>
    </citation>
    <scope>NUCLEOTIDE SEQUENCE</scope>
    <source>
        <strain evidence="1">Expedition CK06-06</strain>
    </source>
</reference>
<dbReference type="PANTHER" id="PTHR21530:SF7">
    <property type="entry name" value="TRAB DOMAIN-CONTAINING PROTEIN"/>
    <property type="match status" value="1"/>
</dbReference>
<proteinExistence type="predicted"/>
<protein>
    <recommendedName>
        <fullName evidence="2">TraB family protein</fullName>
    </recommendedName>
</protein>